<reference evidence="4 5" key="1">
    <citation type="submission" date="2013-12" db="EMBL/GenBank/DDBJ databases">
        <title>Draft genome of the parsitic nematode Ancylostoma duodenale.</title>
        <authorList>
            <person name="Mitreva M."/>
        </authorList>
    </citation>
    <scope>NUCLEOTIDE SEQUENCE [LARGE SCALE GENOMIC DNA]</scope>
    <source>
        <strain evidence="4 5">Zhejiang</strain>
    </source>
</reference>
<feature type="non-terminal residue" evidence="4">
    <location>
        <position position="65"/>
    </location>
</feature>
<dbReference type="Gene3D" id="3.40.630.10">
    <property type="entry name" value="Zn peptidases"/>
    <property type="match status" value="1"/>
</dbReference>
<dbReference type="SUPFAM" id="SSF53187">
    <property type="entry name" value="Zn-dependent exopeptidases"/>
    <property type="match status" value="1"/>
</dbReference>
<dbReference type="AlphaFoldDB" id="A0A0C2GGG2"/>
<keyword evidence="5" id="KW-1185">Reference proteome</keyword>
<name>A0A0C2GGG2_9BILA</name>
<dbReference type="GO" id="GO:0046872">
    <property type="term" value="F:metal ion binding"/>
    <property type="evidence" value="ECO:0007669"/>
    <property type="project" value="UniProtKB-KW"/>
</dbReference>
<dbReference type="OrthoDB" id="7832001at2759"/>
<proteinExistence type="predicted"/>
<organism evidence="4 5">
    <name type="scientific">Ancylostoma duodenale</name>
    <dbReference type="NCBI Taxonomy" id="51022"/>
    <lineage>
        <taxon>Eukaryota</taxon>
        <taxon>Metazoa</taxon>
        <taxon>Ecdysozoa</taxon>
        <taxon>Nematoda</taxon>
        <taxon>Chromadorea</taxon>
        <taxon>Rhabditida</taxon>
        <taxon>Rhabditina</taxon>
        <taxon>Rhabditomorpha</taxon>
        <taxon>Strongyloidea</taxon>
        <taxon>Ancylostomatidae</taxon>
        <taxon>Ancylostomatinae</taxon>
        <taxon>Ancylostoma</taxon>
    </lineage>
</organism>
<dbReference type="GO" id="GO:0006508">
    <property type="term" value="P:proteolysis"/>
    <property type="evidence" value="ECO:0007669"/>
    <property type="project" value="UniProtKB-KW"/>
</dbReference>
<sequence>MVMWTKKKLESVGATVQVIENGKQKLQNGKTIDLPPILFGVLGNDPNKKTVLVYGHLDVQPAAKE</sequence>
<evidence type="ECO:0000256" key="1">
    <source>
        <dbReference type="ARBA" id="ARBA00022670"/>
    </source>
</evidence>
<evidence type="ECO:0000313" key="5">
    <source>
        <dbReference type="Proteomes" id="UP000054047"/>
    </source>
</evidence>
<evidence type="ECO:0000313" key="4">
    <source>
        <dbReference type="EMBL" id="KIH57899.1"/>
    </source>
</evidence>
<keyword evidence="3" id="KW-0378">Hydrolase</keyword>
<dbReference type="InterPro" id="IPR051458">
    <property type="entry name" value="Cyt/Met_Dipeptidase"/>
</dbReference>
<keyword evidence="2" id="KW-0479">Metal-binding</keyword>
<dbReference type="EMBL" id="KN733785">
    <property type="protein sequence ID" value="KIH57899.1"/>
    <property type="molecule type" value="Genomic_DNA"/>
</dbReference>
<dbReference type="PANTHER" id="PTHR43270:SF4">
    <property type="entry name" value="CARNOSINE DIPEPTIDASE 2, ISOFORM A"/>
    <property type="match status" value="1"/>
</dbReference>
<evidence type="ECO:0008006" key="6">
    <source>
        <dbReference type="Google" id="ProtNLM"/>
    </source>
</evidence>
<gene>
    <name evidence="4" type="ORF">ANCDUO_11906</name>
</gene>
<evidence type="ECO:0000256" key="2">
    <source>
        <dbReference type="ARBA" id="ARBA00022723"/>
    </source>
</evidence>
<accession>A0A0C2GGG2</accession>
<dbReference type="PANTHER" id="PTHR43270">
    <property type="entry name" value="BETA-ALA-HIS DIPEPTIDASE"/>
    <property type="match status" value="1"/>
</dbReference>
<evidence type="ECO:0000256" key="3">
    <source>
        <dbReference type="ARBA" id="ARBA00022801"/>
    </source>
</evidence>
<keyword evidence="1" id="KW-0645">Protease</keyword>
<protein>
    <recommendedName>
        <fullName evidence="6">Peptidase M20 dimerisation domain-containing protein</fullName>
    </recommendedName>
</protein>
<dbReference type="Proteomes" id="UP000054047">
    <property type="component" value="Unassembled WGS sequence"/>
</dbReference>
<dbReference type="GO" id="GO:0008233">
    <property type="term" value="F:peptidase activity"/>
    <property type="evidence" value="ECO:0007669"/>
    <property type="project" value="UniProtKB-KW"/>
</dbReference>